<dbReference type="Gene3D" id="3.40.50.1360">
    <property type="match status" value="1"/>
</dbReference>
<organism evidence="7 9">
    <name type="scientific">Staphylococcus lugdunensis</name>
    <dbReference type="NCBI Taxonomy" id="28035"/>
    <lineage>
        <taxon>Bacteria</taxon>
        <taxon>Bacillati</taxon>
        <taxon>Bacillota</taxon>
        <taxon>Bacilli</taxon>
        <taxon>Bacillales</taxon>
        <taxon>Staphylococcaceae</taxon>
        <taxon>Staphylococcus</taxon>
    </lineage>
</organism>
<feature type="domain" description="Glucosamine/galactosamine-6-phosphate isomerase" evidence="4">
    <location>
        <begin position="11"/>
        <end position="229"/>
    </location>
</feature>
<dbReference type="Pfam" id="PF01182">
    <property type="entry name" value="Glucosamine_iso"/>
    <property type="match status" value="1"/>
</dbReference>
<dbReference type="SUPFAM" id="SSF100950">
    <property type="entry name" value="NagB/RpiA/CoA transferase-like"/>
    <property type="match status" value="1"/>
</dbReference>
<dbReference type="PROSITE" id="PS01161">
    <property type="entry name" value="GLC_GALNAC_ISOMERASE"/>
    <property type="match status" value="1"/>
</dbReference>
<comment type="function">
    <text evidence="3">Catalyzes the reversible isomerization-deamination of glucosamine 6-phosphate (GlcN6P) to form fructose 6-phosphate (Fru6P) and ammonium ion.</text>
</comment>
<dbReference type="GO" id="GO:0006043">
    <property type="term" value="P:glucosamine catabolic process"/>
    <property type="evidence" value="ECO:0007669"/>
    <property type="project" value="TreeGrafter"/>
</dbReference>
<dbReference type="GO" id="GO:0004342">
    <property type="term" value="F:glucosamine-6-phosphate deaminase activity"/>
    <property type="evidence" value="ECO:0007669"/>
    <property type="project" value="UniProtKB-UniRule"/>
</dbReference>
<dbReference type="STRING" id="28035.B6N84_01115"/>
<dbReference type="OMA" id="MEFSKHI"/>
<dbReference type="InterPro" id="IPR006148">
    <property type="entry name" value="Glc/Gal-6P_isomerase"/>
</dbReference>
<evidence type="ECO:0000313" key="8">
    <source>
        <dbReference type="Proteomes" id="UP000070063"/>
    </source>
</evidence>
<dbReference type="InterPro" id="IPR018321">
    <property type="entry name" value="Glucosamine6P_isomerase_CS"/>
</dbReference>
<comment type="caution">
    <text evidence="3">Lacks conserved residue(s) required for the propagation of feature annotation.</text>
</comment>
<reference evidence="5 8" key="1">
    <citation type="submission" date="2016-01" db="EMBL/GenBank/DDBJ databases">
        <authorList>
            <person name="Mitreva M."/>
            <person name="Pepin K.H."/>
            <person name="Mihindukulasuriya K.A."/>
            <person name="Fulton R."/>
            <person name="Fronick C."/>
            <person name="O'Laughlin M."/>
            <person name="Miner T."/>
            <person name="Herter B."/>
            <person name="Rosa B.A."/>
            <person name="Cordes M."/>
            <person name="Tomlinson C."/>
            <person name="Wollam A."/>
            <person name="Palsikar V.B."/>
            <person name="Mardis E.R."/>
            <person name="Wilson R.K."/>
        </authorList>
    </citation>
    <scope>NUCLEOTIDE SEQUENCE [LARGE SCALE GENOMIC DNA]</scope>
    <source>
        <strain evidence="5 8">MJR7738</strain>
    </source>
</reference>
<accession>A0A133Q4Z9</accession>
<reference evidence="6 10" key="3">
    <citation type="submission" date="2019-07" db="EMBL/GenBank/DDBJ databases">
        <title>Comparative genome analysis of staphylococcus lugdunensis shows clonal complex-dependent diversity of the putative virulence factor, ess/type vii locus.</title>
        <authorList>
            <person name="Lebeurre J."/>
            <person name="Dahyot S."/>
            <person name="Diene S."/>
            <person name="Paulay A."/>
            <person name="Aubourg M."/>
            <person name="Argemi X."/>
            <person name="Giard J.-C."/>
            <person name="Tournier I."/>
            <person name="Francois P."/>
            <person name="Pestel-Caron M."/>
        </authorList>
    </citation>
    <scope>NUCLEOTIDE SEQUENCE [LARGE SCALE GENOMIC DNA]</scope>
    <source>
        <strain evidence="6 10">SL13</strain>
    </source>
</reference>
<dbReference type="GO" id="GO:0005737">
    <property type="term" value="C:cytoplasm"/>
    <property type="evidence" value="ECO:0007669"/>
    <property type="project" value="TreeGrafter"/>
</dbReference>
<protein>
    <recommendedName>
        <fullName evidence="3">Glucosamine-6-phosphate deaminase</fullName>
        <ecNumber evidence="3">3.5.99.6</ecNumber>
    </recommendedName>
    <alternativeName>
        <fullName evidence="3">GlcN6P deaminase</fullName>
        <shortName evidence="3">GNPDA</shortName>
    </alternativeName>
    <alternativeName>
        <fullName evidence="3">Glucosamine-6-phosphate isomerase</fullName>
    </alternativeName>
</protein>
<feature type="active site" description="For ring-opening step" evidence="3">
    <location>
        <position position="137"/>
    </location>
</feature>
<name>A0A133Q4Z9_STALU</name>
<dbReference type="GO" id="GO:0042802">
    <property type="term" value="F:identical protein binding"/>
    <property type="evidence" value="ECO:0007669"/>
    <property type="project" value="TreeGrafter"/>
</dbReference>
<dbReference type="UniPathway" id="UPA00629">
    <property type="reaction ID" value="UER00684"/>
</dbReference>
<proteinExistence type="inferred from homology"/>
<dbReference type="GO" id="GO:0019262">
    <property type="term" value="P:N-acetylneuraminate catabolic process"/>
    <property type="evidence" value="ECO:0007669"/>
    <property type="project" value="UniProtKB-UniRule"/>
</dbReference>
<dbReference type="InterPro" id="IPR037171">
    <property type="entry name" value="NagB/RpiA_transferase-like"/>
</dbReference>
<dbReference type="EMBL" id="CP041722">
    <property type="protein sequence ID" value="QEX37814.1"/>
    <property type="molecule type" value="Genomic_DNA"/>
</dbReference>
<dbReference type="Proteomes" id="UP000293637">
    <property type="component" value="Unassembled WGS sequence"/>
</dbReference>
<dbReference type="AlphaFoldDB" id="A0A133Q4Z9"/>
<feature type="active site" description="Proton acceptor; for ring-opening step" evidence="3">
    <location>
        <position position="139"/>
    </location>
</feature>
<dbReference type="InterPro" id="IPR004547">
    <property type="entry name" value="Glucosamine6P_isomerase"/>
</dbReference>
<feature type="active site" description="For ring-opening step" evidence="3">
    <location>
        <position position="144"/>
    </location>
</feature>
<dbReference type="Proteomes" id="UP000325462">
    <property type="component" value="Chromosome"/>
</dbReference>
<evidence type="ECO:0000259" key="4">
    <source>
        <dbReference type="Pfam" id="PF01182"/>
    </source>
</evidence>
<dbReference type="EMBL" id="LRQI01000063">
    <property type="protein sequence ID" value="KXA37944.1"/>
    <property type="molecule type" value="Genomic_DNA"/>
</dbReference>
<dbReference type="PANTHER" id="PTHR11280">
    <property type="entry name" value="GLUCOSAMINE-6-PHOSPHATE ISOMERASE"/>
    <property type="match status" value="1"/>
</dbReference>
<keyword evidence="1 3" id="KW-0378">Hydrolase</keyword>
<dbReference type="GeneID" id="58090992"/>
<dbReference type="PANTHER" id="PTHR11280:SF5">
    <property type="entry name" value="GLUCOSAMINE-6-PHOSPHATE ISOMERASE"/>
    <property type="match status" value="1"/>
</dbReference>
<sequence length="244" mass="27409">MRILNLGDQQTASRYVAIELIKLLQDKPDAILGLATGATMTSVYPYFTDLLDLNHIDVSQVHTFNLDEYVGLDAHHEHSYHHYMHERLFDNYSGWNKAFIHIPNGAADNLESEALRYETLLQSVGQRDIQLLGIGQNGHIGFNEPGTPFDSHTRVVNLTTSTIQANSVHFSKLADVPKQAISMGLDNITRAKRIILLAFGDKKHDALQRLIDGHITEDLPASILHQHERVDVIVDNALYQSLNI</sequence>
<evidence type="ECO:0000313" key="5">
    <source>
        <dbReference type="EMBL" id="KXA37944.1"/>
    </source>
</evidence>
<dbReference type="GO" id="GO:0006046">
    <property type="term" value="P:N-acetylglucosamine catabolic process"/>
    <property type="evidence" value="ECO:0007669"/>
    <property type="project" value="UniProtKB-UniRule"/>
</dbReference>
<dbReference type="EMBL" id="SCHB01000003">
    <property type="protein sequence ID" value="TBW72659.1"/>
    <property type="molecule type" value="Genomic_DNA"/>
</dbReference>
<evidence type="ECO:0000313" key="9">
    <source>
        <dbReference type="Proteomes" id="UP000293637"/>
    </source>
</evidence>
<keyword evidence="10" id="KW-1185">Reference proteome</keyword>
<dbReference type="CDD" id="cd01399">
    <property type="entry name" value="GlcN6P_deaminase"/>
    <property type="match status" value="1"/>
</dbReference>
<comment type="catalytic activity">
    <reaction evidence="3">
        <text>alpha-D-glucosamine 6-phosphate + H2O = beta-D-fructose 6-phosphate + NH4(+)</text>
        <dbReference type="Rhea" id="RHEA:12172"/>
        <dbReference type="ChEBI" id="CHEBI:15377"/>
        <dbReference type="ChEBI" id="CHEBI:28938"/>
        <dbReference type="ChEBI" id="CHEBI:57634"/>
        <dbReference type="ChEBI" id="CHEBI:75989"/>
        <dbReference type="EC" id="3.5.99.6"/>
    </reaction>
</comment>
<dbReference type="Proteomes" id="UP000070063">
    <property type="component" value="Unassembled WGS sequence"/>
</dbReference>
<evidence type="ECO:0000256" key="3">
    <source>
        <dbReference type="HAMAP-Rule" id="MF_01241"/>
    </source>
</evidence>
<evidence type="ECO:0000256" key="2">
    <source>
        <dbReference type="ARBA" id="ARBA00023277"/>
    </source>
</evidence>
<feature type="active site" description="Proton acceptor; for enolization step" evidence="3">
    <location>
        <position position="67"/>
    </location>
</feature>
<evidence type="ECO:0000313" key="6">
    <source>
        <dbReference type="EMBL" id="QEX37814.1"/>
    </source>
</evidence>
<reference evidence="7 9" key="2">
    <citation type="journal article" date="2019" name="Sci. Transl. Med.">
        <title>Quorum sensing between bacterial species on the skin protects against epidermal injury in atopic dermatitis.</title>
        <authorList>
            <person name="Williams M.R."/>
        </authorList>
    </citation>
    <scope>NUCLEOTIDE SEQUENCE [LARGE SCALE GENOMIC DNA]</scope>
    <source>
        <strain evidence="7 9">E7</strain>
    </source>
</reference>
<comment type="pathway">
    <text evidence="3">Amino-sugar metabolism; N-acetylneuraminate degradation; D-fructose 6-phosphate from N-acetylneuraminate: step 5/5.</text>
</comment>
<dbReference type="RefSeq" id="WP_002460700.1">
    <property type="nucleotide sequence ID" value="NZ_AP021848.1"/>
</dbReference>
<comment type="similarity">
    <text evidence="3">Belongs to the glucosamine/galactosamine-6-phosphate isomerase family. NagB subfamily.</text>
</comment>
<dbReference type="eggNOG" id="COG0363">
    <property type="taxonomic scope" value="Bacteria"/>
</dbReference>
<dbReference type="GO" id="GO:0005975">
    <property type="term" value="P:carbohydrate metabolic process"/>
    <property type="evidence" value="ECO:0007669"/>
    <property type="project" value="InterPro"/>
</dbReference>
<evidence type="ECO:0000313" key="7">
    <source>
        <dbReference type="EMBL" id="TBW72659.1"/>
    </source>
</evidence>
<keyword evidence="2 3" id="KW-0119">Carbohydrate metabolism</keyword>
<gene>
    <name evidence="3 7" type="primary">nagB</name>
    <name evidence="7" type="ORF">EQ812_06720</name>
    <name evidence="6" type="ORF">FO454_02330</name>
    <name evidence="5" type="ORF">HMPREF3225_01438</name>
</gene>
<dbReference type="HAMAP" id="MF_01241">
    <property type="entry name" value="GlcN6P_deamin"/>
    <property type="match status" value="1"/>
</dbReference>
<dbReference type="EC" id="3.5.99.6" evidence="3"/>
<evidence type="ECO:0000313" key="10">
    <source>
        <dbReference type="Proteomes" id="UP000325462"/>
    </source>
</evidence>
<dbReference type="NCBIfam" id="TIGR00502">
    <property type="entry name" value="nagB"/>
    <property type="match status" value="1"/>
</dbReference>
<evidence type="ECO:0000256" key="1">
    <source>
        <dbReference type="ARBA" id="ARBA00022801"/>
    </source>
</evidence>